<protein>
    <recommendedName>
        <fullName evidence="4">YD repeat-containing protein</fullName>
    </recommendedName>
</protein>
<gene>
    <name evidence="2" type="ORF">SAMN04487901_101293</name>
</gene>
<reference evidence="3" key="1">
    <citation type="submission" date="2016-10" db="EMBL/GenBank/DDBJ databases">
        <authorList>
            <person name="Varghese N."/>
            <person name="Submissions S."/>
        </authorList>
    </citation>
    <scope>NUCLEOTIDE SEQUENCE [LARGE SCALE GENOMIC DNA]</scope>
    <source>
        <strain evidence="3">BP1-148</strain>
    </source>
</reference>
<evidence type="ECO:0000313" key="2">
    <source>
        <dbReference type="EMBL" id="SDG21575.1"/>
    </source>
</evidence>
<dbReference type="RefSeq" id="WP_143010058.1">
    <property type="nucleotide sequence ID" value="NZ_FNCQ01000001.1"/>
</dbReference>
<proteinExistence type="predicted"/>
<keyword evidence="3" id="KW-1185">Reference proteome</keyword>
<feature type="chain" id="PRO_5011546052" description="YD repeat-containing protein" evidence="1">
    <location>
        <begin position="19"/>
        <end position="283"/>
    </location>
</feature>
<name>A0A1G7SET3_9BACT</name>
<feature type="signal peptide" evidence="1">
    <location>
        <begin position="1"/>
        <end position="18"/>
    </location>
</feature>
<evidence type="ECO:0000256" key="1">
    <source>
        <dbReference type="SAM" id="SignalP"/>
    </source>
</evidence>
<sequence>MKKNALCLVTIMMATILATGLSSCDSDDVEDNGNGNSTKHVVRMISKGKEYVEWLEDSVDESYYSEYTYDSRGRVTRVYDVDSSYHTYAYDRRYQYGDNFILCEEITESTYSTGERKLDIERHKYTLENGLIVRDSITNSYESGAVVDYYAYDDVKRLISKTREKNGKVLYRDDFVWEGNNLMELINGDTKYSYSYSNNPWKSGMIIPYSILEDGCLLDSGYFGMKPQYLPSTFEMNSETYKDENFKYTYEYFLTDGLVTRIVGTHYDNNGLVKTSVMSVEWE</sequence>
<dbReference type="EMBL" id="FNCQ01000001">
    <property type="protein sequence ID" value="SDG21575.1"/>
    <property type="molecule type" value="Genomic_DNA"/>
</dbReference>
<evidence type="ECO:0008006" key="4">
    <source>
        <dbReference type="Google" id="ProtNLM"/>
    </source>
</evidence>
<evidence type="ECO:0000313" key="3">
    <source>
        <dbReference type="Proteomes" id="UP000198779"/>
    </source>
</evidence>
<dbReference type="STRING" id="645274.SAMN04487901_101293"/>
<accession>A0A1G7SET3</accession>
<dbReference type="Proteomes" id="UP000198779">
    <property type="component" value="Unassembled WGS sequence"/>
</dbReference>
<dbReference type="PROSITE" id="PS51257">
    <property type="entry name" value="PROKAR_LIPOPROTEIN"/>
    <property type="match status" value="1"/>
</dbReference>
<keyword evidence="1" id="KW-0732">Signal</keyword>
<dbReference type="AlphaFoldDB" id="A0A1G7SET3"/>
<organism evidence="2 3">
    <name type="scientific">Prevotella communis</name>
    <dbReference type="NCBI Taxonomy" id="2913614"/>
    <lineage>
        <taxon>Bacteria</taxon>
        <taxon>Pseudomonadati</taxon>
        <taxon>Bacteroidota</taxon>
        <taxon>Bacteroidia</taxon>
        <taxon>Bacteroidales</taxon>
        <taxon>Prevotellaceae</taxon>
        <taxon>Prevotella</taxon>
    </lineage>
</organism>